<organism evidence="1 2">
    <name type="scientific">Smallanthus sonchifolius</name>
    <dbReference type="NCBI Taxonomy" id="185202"/>
    <lineage>
        <taxon>Eukaryota</taxon>
        <taxon>Viridiplantae</taxon>
        <taxon>Streptophyta</taxon>
        <taxon>Embryophyta</taxon>
        <taxon>Tracheophyta</taxon>
        <taxon>Spermatophyta</taxon>
        <taxon>Magnoliopsida</taxon>
        <taxon>eudicotyledons</taxon>
        <taxon>Gunneridae</taxon>
        <taxon>Pentapetalae</taxon>
        <taxon>asterids</taxon>
        <taxon>campanulids</taxon>
        <taxon>Asterales</taxon>
        <taxon>Asteraceae</taxon>
        <taxon>Asteroideae</taxon>
        <taxon>Heliantheae alliance</taxon>
        <taxon>Millerieae</taxon>
        <taxon>Smallanthus</taxon>
    </lineage>
</organism>
<comment type="caution">
    <text evidence="1">The sequence shown here is derived from an EMBL/GenBank/DDBJ whole genome shotgun (WGS) entry which is preliminary data.</text>
</comment>
<reference evidence="2" key="1">
    <citation type="journal article" date="2022" name="Mol. Ecol. Resour.">
        <title>The genomes of chicory, endive, great burdock and yacon provide insights into Asteraceae palaeo-polyploidization history and plant inulin production.</title>
        <authorList>
            <person name="Fan W."/>
            <person name="Wang S."/>
            <person name="Wang H."/>
            <person name="Wang A."/>
            <person name="Jiang F."/>
            <person name="Liu H."/>
            <person name="Zhao H."/>
            <person name="Xu D."/>
            <person name="Zhang Y."/>
        </authorList>
    </citation>
    <scope>NUCLEOTIDE SEQUENCE [LARGE SCALE GENOMIC DNA]</scope>
    <source>
        <strain evidence="2">cv. Yunnan</strain>
    </source>
</reference>
<keyword evidence="2" id="KW-1185">Reference proteome</keyword>
<dbReference type="EMBL" id="CM042033">
    <property type="protein sequence ID" value="KAI3774900.1"/>
    <property type="molecule type" value="Genomic_DNA"/>
</dbReference>
<dbReference type="Proteomes" id="UP001056120">
    <property type="component" value="Linkage Group LG16"/>
</dbReference>
<protein>
    <submittedName>
        <fullName evidence="1">Uncharacterized protein</fullName>
    </submittedName>
</protein>
<proteinExistence type="predicted"/>
<name>A0ACB9FUU1_9ASTR</name>
<reference evidence="1 2" key="2">
    <citation type="journal article" date="2022" name="Mol. Ecol. Resour.">
        <title>The genomes of chicory, endive, great burdock and yacon provide insights into Asteraceae paleo-polyploidization history and plant inulin production.</title>
        <authorList>
            <person name="Fan W."/>
            <person name="Wang S."/>
            <person name="Wang H."/>
            <person name="Wang A."/>
            <person name="Jiang F."/>
            <person name="Liu H."/>
            <person name="Zhao H."/>
            <person name="Xu D."/>
            <person name="Zhang Y."/>
        </authorList>
    </citation>
    <scope>NUCLEOTIDE SEQUENCE [LARGE SCALE GENOMIC DNA]</scope>
    <source>
        <strain evidence="2">cv. Yunnan</strain>
        <tissue evidence="1">Leaves</tissue>
    </source>
</reference>
<evidence type="ECO:0000313" key="1">
    <source>
        <dbReference type="EMBL" id="KAI3774900.1"/>
    </source>
</evidence>
<accession>A0ACB9FUU1</accession>
<evidence type="ECO:0000313" key="2">
    <source>
        <dbReference type="Proteomes" id="UP001056120"/>
    </source>
</evidence>
<gene>
    <name evidence="1" type="ORF">L1987_49463</name>
</gene>
<sequence length="122" mass="13679">MMWIGIYVAIASLFCDLAMAVDLMHDYDDQDKYNEPMVWIGFYVAIASLLCLLAMVADLLHVTMKLPVDLSGDMPNQIDQAAKLESLAFMCTMMANLMPSLAAMDNKTLLIYYSDNSRHETA</sequence>